<dbReference type="InterPro" id="IPR006805">
    <property type="entry name" value="Anth_synth_I_N"/>
</dbReference>
<dbReference type="EMBL" id="BAABEO010000008">
    <property type="protein sequence ID" value="GAA3675690.1"/>
    <property type="molecule type" value="Genomic_DNA"/>
</dbReference>
<dbReference type="Proteomes" id="UP001500752">
    <property type="component" value="Unassembled WGS sequence"/>
</dbReference>
<feature type="domain" description="Anthranilate synthase component I N-terminal" evidence="3">
    <location>
        <begin position="237"/>
        <end position="374"/>
    </location>
</feature>
<dbReference type="InterPro" id="IPR005801">
    <property type="entry name" value="ADC_synthase"/>
</dbReference>
<feature type="region of interest" description="Disordered" evidence="1">
    <location>
        <begin position="662"/>
        <end position="682"/>
    </location>
</feature>
<feature type="domain" description="Chorismate-utilising enzyme C-terminal" evidence="2">
    <location>
        <begin position="432"/>
        <end position="707"/>
    </location>
</feature>
<dbReference type="Pfam" id="PF00425">
    <property type="entry name" value="Chorismate_bind"/>
    <property type="match status" value="1"/>
</dbReference>
<dbReference type="PANTHER" id="PTHR11236">
    <property type="entry name" value="AMINOBENZOATE/ANTHRANILATE SYNTHASE"/>
    <property type="match status" value="1"/>
</dbReference>
<evidence type="ECO:0000313" key="4">
    <source>
        <dbReference type="EMBL" id="GAA3675690.1"/>
    </source>
</evidence>
<sequence>MDTPRTNSARNTPARRPADRPVVIAIDGRSGAGKSTLALELATALRRHRPVALFHLEDIYPGWDGLAGGIERYLREVLGPLGRGEDAAWTAWNWAADRDGERRTTTAAPVVVVEGVGAGAAAGRAGLDALVWVEVDDADRKSRALARDGETYAAHWDRWAGQEEAWLAGDDVPAAADVVVHNPADGSAPADTLRVLSALPALQEALRPEIDAAAALPLRARRVRLPAGPAPTAVAPALFEDLYAHSPHAVLLDSSNTGTPDPGGRNRFSILADASGSLGARARHGGGTTWLAAGCAEARIQGPFFGWLERVWGLPRVQAPDGLEAGFVLGWLGWLGYELKRETGGSDLTAPLPDAALIHAARGVVLDHHAGEAWLLALAAPEAEAWLDAAEAAVVRLGTVQLGTTPGGETAAQPAVPPGSVPPVFGCADTRAGYLAKVRAAQAEITDGNTYEACLTTMLAARVPDGFDPWRAYGALRRRNPAPFAHFVRFGGTAVASTSPERFLRINADGWMRAEPIKGTRGRGADAAADAALHADLASSPKDRAENIMIVDLLRNDLVRSADPATLAVPRLCAIESYATVHQMVSTIDARLRPDAVRAEAVAAAFPAGSMTGAPKISTMAILDRLEEGRTRGVYSGAVGYFSHTGAADLAVVIRTLVAARTPDQGSPDGQDPAGRGPAGWDLSLGVGGAVTADSVPEEEWDEVVTKAHGVLSALGSRFPDC</sequence>
<comment type="caution">
    <text evidence="4">The sequence shown here is derived from an EMBL/GenBank/DDBJ whole genome shotgun (WGS) entry which is preliminary data.</text>
</comment>
<dbReference type="PANTHER" id="PTHR11236:SF18">
    <property type="entry name" value="AMINODEOXYCHORISMATE SYNTHASE"/>
    <property type="match status" value="1"/>
</dbReference>
<organism evidence="4 5">
    <name type="scientific">Arthrobacter ginkgonis</name>
    <dbReference type="NCBI Taxonomy" id="1630594"/>
    <lineage>
        <taxon>Bacteria</taxon>
        <taxon>Bacillati</taxon>
        <taxon>Actinomycetota</taxon>
        <taxon>Actinomycetes</taxon>
        <taxon>Micrococcales</taxon>
        <taxon>Micrococcaceae</taxon>
        <taxon>Arthrobacter</taxon>
    </lineage>
</organism>
<dbReference type="Gene3D" id="3.40.50.300">
    <property type="entry name" value="P-loop containing nucleotide triphosphate hydrolases"/>
    <property type="match status" value="1"/>
</dbReference>
<dbReference type="RefSeq" id="WP_345149307.1">
    <property type="nucleotide sequence ID" value="NZ_BAABEO010000008.1"/>
</dbReference>
<evidence type="ECO:0000313" key="5">
    <source>
        <dbReference type="Proteomes" id="UP001500752"/>
    </source>
</evidence>
<reference evidence="5" key="1">
    <citation type="journal article" date="2019" name="Int. J. Syst. Evol. Microbiol.">
        <title>The Global Catalogue of Microorganisms (GCM) 10K type strain sequencing project: providing services to taxonomists for standard genome sequencing and annotation.</title>
        <authorList>
            <consortium name="The Broad Institute Genomics Platform"/>
            <consortium name="The Broad Institute Genome Sequencing Center for Infectious Disease"/>
            <person name="Wu L."/>
            <person name="Ma J."/>
        </authorList>
    </citation>
    <scope>NUCLEOTIDE SEQUENCE [LARGE SCALE GENOMIC DNA]</scope>
    <source>
        <strain evidence="5">JCM 30742</strain>
    </source>
</reference>
<gene>
    <name evidence="4" type="ORF">GCM10023081_12620</name>
</gene>
<dbReference type="SUPFAM" id="SSF52540">
    <property type="entry name" value="P-loop containing nucleoside triphosphate hydrolases"/>
    <property type="match status" value="1"/>
</dbReference>
<dbReference type="PRINTS" id="PR00095">
    <property type="entry name" value="ANTSNTHASEI"/>
</dbReference>
<evidence type="ECO:0000259" key="2">
    <source>
        <dbReference type="Pfam" id="PF00425"/>
    </source>
</evidence>
<evidence type="ECO:0000259" key="3">
    <source>
        <dbReference type="Pfam" id="PF04715"/>
    </source>
</evidence>
<evidence type="ECO:0008006" key="6">
    <source>
        <dbReference type="Google" id="ProtNLM"/>
    </source>
</evidence>
<dbReference type="InterPro" id="IPR019999">
    <property type="entry name" value="Anth_synth_I-like"/>
</dbReference>
<dbReference type="SUPFAM" id="SSF56322">
    <property type="entry name" value="ADC synthase"/>
    <property type="match status" value="1"/>
</dbReference>
<keyword evidence="5" id="KW-1185">Reference proteome</keyword>
<proteinExistence type="predicted"/>
<dbReference type="InterPro" id="IPR027417">
    <property type="entry name" value="P-loop_NTPase"/>
</dbReference>
<accession>A0ABP7C0R4</accession>
<dbReference type="CDD" id="cd02019">
    <property type="entry name" value="NK"/>
    <property type="match status" value="1"/>
</dbReference>
<dbReference type="InterPro" id="IPR015890">
    <property type="entry name" value="Chorismate_C"/>
</dbReference>
<dbReference type="Pfam" id="PF04715">
    <property type="entry name" value="Anth_synt_I_N"/>
    <property type="match status" value="1"/>
</dbReference>
<evidence type="ECO:0000256" key="1">
    <source>
        <dbReference type="SAM" id="MobiDB-lite"/>
    </source>
</evidence>
<dbReference type="Gene3D" id="3.60.120.10">
    <property type="entry name" value="Anthranilate synthase"/>
    <property type="match status" value="1"/>
</dbReference>
<protein>
    <recommendedName>
        <fullName evidence="6">Aminodeoxychorismate synthase</fullName>
    </recommendedName>
</protein>
<name>A0ABP7C0R4_9MICC</name>